<evidence type="ECO:0000313" key="2">
    <source>
        <dbReference type="EnsemblMetazoa" id="GPAI033229-PA"/>
    </source>
</evidence>
<protein>
    <submittedName>
        <fullName evidence="2">Uncharacterized protein</fullName>
    </submittedName>
</protein>
<dbReference type="EnsemblMetazoa" id="GPAI033229-RA">
    <property type="protein sequence ID" value="GPAI033229-PA"/>
    <property type="gene ID" value="GPAI033229"/>
</dbReference>
<feature type="transmembrane region" description="Helical" evidence="1">
    <location>
        <begin position="127"/>
        <end position="153"/>
    </location>
</feature>
<dbReference type="AlphaFoldDB" id="A0A1B0A3D4"/>
<evidence type="ECO:0000313" key="3">
    <source>
        <dbReference type="Proteomes" id="UP000092445"/>
    </source>
</evidence>
<keyword evidence="1" id="KW-0812">Transmembrane</keyword>
<sequence length="179" mass="19769">MPTIHSFWPEMPHIILKVISCGLFCGSVFFEVTDMQALKSVFNSSCIVGNEVTEEVGHHWLLLFMVMIPDCIYAATILLAIPIRNCNFGSEPTTIVYNILAGMIAHSSLSKVTLIEDCGNEAMQVLLFQPAATVSLVGTLHYANAFVSVVFLARVESHVQLFPCHLFKQMTSESFVNLA</sequence>
<keyword evidence="1" id="KW-1133">Transmembrane helix</keyword>
<dbReference type="VEuPathDB" id="VectorBase:GPAI033229"/>
<proteinExistence type="predicted"/>
<feature type="transmembrane region" description="Helical" evidence="1">
    <location>
        <begin position="60"/>
        <end position="83"/>
    </location>
</feature>
<reference evidence="2" key="2">
    <citation type="submission" date="2020-05" db="UniProtKB">
        <authorList>
            <consortium name="EnsemblMetazoa"/>
        </authorList>
    </citation>
    <scope>IDENTIFICATION</scope>
    <source>
        <strain evidence="2">IAEA</strain>
    </source>
</reference>
<keyword evidence="3" id="KW-1185">Reference proteome</keyword>
<dbReference type="Proteomes" id="UP000092445">
    <property type="component" value="Unassembled WGS sequence"/>
</dbReference>
<evidence type="ECO:0000256" key="1">
    <source>
        <dbReference type="SAM" id="Phobius"/>
    </source>
</evidence>
<feature type="transmembrane region" description="Helical" evidence="1">
    <location>
        <begin position="95"/>
        <end position="115"/>
    </location>
</feature>
<organism evidence="2 3">
    <name type="scientific">Glossina pallidipes</name>
    <name type="common">Tsetse fly</name>
    <dbReference type="NCBI Taxonomy" id="7398"/>
    <lineage>
        <taxon>Eukaryota</taxon>
        <taxon>Metazoa</taxon>
        <taxon>Ecdysozoa</taxon>
        <taxon>Arthropoda</taxon>
        <taxon>Hexapoda</taxon>
        <taxon>Insecta</taxon>
        <taxon>Pterygota</taxon>
        <taxon>Neoptera</taxon>
        <taxon>Endopterygota</taxon>
        <taxon>Diptera</taxon>
        <taxon>Brachycera</taxon>
        <taxon>Muscomorpha</taxon>
        <taxon>Hippoboscoidea</taxon>
        <taxon>Glossinidae</taxon>
        <taxon>Glossina</taxon>
    </lineage>
</organism>
<name>A0A1B0A3D4_GLOPL</name>
<reference evidence="3" key="1">
    <citation type="submission" date="2014-03" db="EMBL/GenBank/DDBJ databases">
        <authorList>
            <person name="Aksoy S."/>
            <person name="Warren W."/>
            <person name="Wilson R.K."/>
        </authorList>
    </citation>
    <scope>NUCLEOTIDE SEQUENCE [LARGE SCALE GENOMIC DNA]</scope>
    <source>
        <strain evidence="3">IAEA</strain>
    </source>
</reference>
<keyword evidence="1" id="KW-0472">Membrane</keyword>
<accession>A0A1B0A3D4</accession>
<feature type="transmembrane region" description="Helical" evidence="1">
    <location>
        <begin position="12"/>
        <end position="30"/>
    </location>
</feature>